<dbReference type="OrthoDB" id="9765084at2"/>
<dbReference type="SUPFAM" id="SSF53335">
    <property type="entry name" value="S-adenosyl-L-methionine-dependent methyltransferases"/>
    <property type="match status" value="1"/>
</dbReference>
<accession>A0A2S3V2Z1</accession>
<dbReference type="GO" id="GO:0008757">
    <property type="term" value="F:S-adenosylmethionine-dependent methyltransferase activity"/>
    <property type="evidence" value="ECO:0007669"/>
    <property type="project" value="InterPro"/>
</dbReference>
<keyword evidence="3" id="KW-1185">Reference proteome</keyword>
<dbReference type="InterPro" id="IPR013216">
    <property type="entry name" value="Methyltransf_11"/>
</dbReference>
<reference evidence="2 3" key="1">
    <citation type="submission" date="2018-01" db="EMBL/GenBank/DDBJ databases">
        <title>Genomic Encyclopedia of Archaeal and Bacterial Type Strains, Phase II (KMG-II): from individual species to whole genera.</title>
        <authorList>
            <person name="Goeker M."/>
        </authorList>
    </citation>
    <scope>NUCLEOTIDE SEQUENCE [LARGE SCALE GENOMIC DNA]</scope>
    <source>
        <strain evidence="2 3">DSM 17023</strain>
    </source>
</reference>
<evidence type="ECO:0000313" key="3">
    <source>
        <dbReference type="Proteomes" id="UP000236959"/>
    </source>
</evidence>
<keyword evidence="2" id="KW-0808">Transferase</keyword>
<dbReference type="AlphaFoldDB" id="A0A2S3V2Z1"/>
<dbReference type="EMBL" id="PPCN01000001">
    <property type="protein sequence ID" value="POF34352.1"/>
    <property type="molecule type" value="Genomic_DNA"/>
</dbReference>
<keyword evidence="2" id="KW-0489">Methyltransferase</keyword>
<dbReference type="CDD" id="cd02440">
    <property type="entry name" value="AdoMet_MTases"/>
    <property type="match status" value="1"/>
</dbReference>
<dbReference type="RefSeq" id="WP_103220941.1">
    <property type="nucleotide sequence ID" value="NZ_PPCN01000001.1"/>
</dbReference>
<feature type="domain" description="Methyltransferase type 11" evidence="1">
    <location>
        <begin position="79"/>
        <end position="171"/>
    </location>
</feature>
<dbReference type="Gene3D" id="3.40.50.150">
    <property type="entry name" value="Vaccinia Virus protein VP39"/>
    <property type="match status" value="1"/>
</dbReference>
<dbReference type="GO" id="GO:0032259">
    <property type="term" value="P:methylation"/>
    <property type="evidence" value="ECO:0007669"/>
    <property type="project" value="UniProtKB-KW"/>
</dbReference>
<organism evidence="2 3">
    <name type="scientific">Roseibium marinum</name>
    <dbReference type="NCBI Taxonomy" id="281252"/>
    <lineage>
        <taxon>Bacteria</taxon>
        <taxon>Pseudomonadati</taxon>
        <taxon>Pseudomonadota</taxon>
        <taxon>Alphaproteobacteria</taxon>
        <taxon>Hyphomicrobiales</taxon>
        <taxon>Stappiaceae</taxon>
        <taxon>Roseibium</taxon>
    </lineage>
</organism>
<dbReference type="Proteomes" id="UP000236959">
    <property type="component" value="Unassembled WGS sequence"/>
</dbReference>
<evidence type="ECO:0000259" key="1">
    <source>
        <dbReference type="Pfam" id="PF08241"/>
    </source>
</evidence>
<name>A0A2S3V2Z1_9HYPH</name>
<dbReference type="InterPro" id="IPR029063">
    <property type="entry name" value="SAM-dependent_MTases_sf"/>
</dbReference>
<comment type="caution">
    <text evidence="2">The sequence shown here is derived from an EMBL/GenBank/DDBJ whole genome shotgun (WGS) entry which is preliminary data.</text>
</comment>
<protein>
    <submittedName>
        <fullName evidence="2">Methyltransferase family protein</fullName>
    </submittedName>
</protein>
<sequence length="219" mass="25028">MGQEIDLMVNYPRTKRDPAARGADKTPEQQAIARQFGKEFFDGSRDVGYGGFSYMSRFWEPVIPTFQEHFGLKSGDVLLDIGCAKGFMMYDAARLIPGLVVKGIDVSEYAIENGMEEMKPHMQVASALDLPFEDNSVDVSISITTLHNLEKDDLATALREIERVTKCGSFITLDAYRNDEERERMEAWNLTALTMMHVDEWKEFFDKVGYTGDYYWFIP</sequence>
<evidence type="ECO:0000313" key="2">
    <source>
        <dbReference type="EMBL" id="POF34352.1"/>
    </source>
</evidence>
<dbReference type="Pfam" id="PF08241">
    <property type="entry name" value="Methyltransf_11"/>
    <property type="match status" value="1"/>
</dbReference>
<proteinExistence type="predicted"/>
<gene>
    <name evidence="2" type="ORF">CLV41_101806</name>
</gene>